<keyword evidence="2 5" id="KW-0812">Transmembrane</keyword>
<protein>
    <submittedName>
        <fullName evidence="7">Sodium:calcium antiporter</fullName>
    </submittedName>
</protein>
<feature type="transmembrane region" description="Helical" evidence="5">
    <location>
        <begin position="111"/>
        <end position="130"/>
    </location>
</feature>
<feature type="transmembrane region" description="Helical" evidence="5">
    <location>
        <begin position="298"/>
        <end position="318"/>
    </location>
</feature>
<evidence type="ECO:0000256" key="2">
    <source>
        <dbReference type="ARBA" id="ARBA00022692"/>
    </source>
</evidence>
<organism evidence="7 8">
    <name type="scientific">Microbaculum marinum</name>
    <dbReference type="NCBI Taxonomy" id="1764581"/>
    <lineage>
        <taxon>Bacteria</taxon>
        <taxon>Pseudomonadati</taxon>
        <taxon>Pseudomonadota</taxon>
        <taxon>Alphaproteobacteria</taxon>
        <taxon>Hyphomicrobiales</taxon>
        <taxon>Tepidamorphaceae</taxon>
        <taxon>Microbaculum</taxon>
    </lineage>
</organism>
<dbReference type="RefSeq" id="WP_340328197.1">
    <property type="nucleotide sequence ID" value="NZ_JAZHOF010000001.1"/>
</dbReference>
<dbReference type="EMBL" id="JAZHOF010000001">
    <property type="protein sequence ID" value="MEJ8570468.1"/>
    <property type="molecule type" value="Genomic_DNA"/>
</dbReference>
<keyword evidence="4 5" id="KW-0472">Membrane</keyword>
<proteinExistence type="predicted"/>
<feature type="domain" description="Sodium/calcium exchanger membrane region" evidence="6">
    <location>
        <begin position="13"/>
        <end position="135"/>
    </location>
</feature>
<dbReference type="Gene3D" id="1.20.1420.30">
    <property type="entry name" value="NCX, central ion-binding region"/>
    <property type="match status" value="1"/>
</dbReference>
<feature type="transmembrane region" description="Helical" evidence="5">
    <location>
        <begin position="262"/>
        <end position="286"/>
    </location>
</feature>
<keyword evidence="3 5" id="KW-1133">Transmembrane helix</keyword>
<evidence type="ECO:0000313" key="8">
    <source>
        <dbReference type="Proteomes" id="UP001378188"/>
    </source>
</evidence>
<dbReference type="InterPro" id="IPR044880">
    <property type="entry name" value="NCX_ion-bd_dom_sf"/>
</dbReference>
<evidence type="ECO:0000256" key="3">
    <source>
        <dbReference type="ARBA" id="ARBA00022989"/>
    </source>
</evidence>
<dbReference type="Pfam" id="PF01699">
    <property type="entry name" value="Na_Ca_ex"/>
    <property type="match status" value="2"/>
</dbReference>
<dbReference type="Proteomes" id="UP001378188">
    <property type="component" value="Unassembled WGS sequence"/>
</dbReference>
<gene>
    <name evidence="7" type="ORF">V3328_03235</name>
</gene>
<evidence type="ECO:0000256" key="5">
    <source>
        <dbReference type="SAM" id="Phobius"/>
    </source>
</evidence>
<sequence length="353" mass="36727">MVDFAGLGLFSNLGLFAVAAVVVWFAGTRLAEYAHQISKVTGLGQAIVGIVVLAGVTSLPEIAVTATASLAGDSVLAVNNIFGSIAMQVALLAIVDAVVGRDALTSVVPDPIVMLEGNLNMILITFAAMAMTVGDIAFLGAGLWSWSCLAGYLGCVWILSRSDGHRSWLAAYDGKVDSRLIRQQMEREDSAADPASNLMLAVKTAGVAAAILVAGFVLARTGGAIAEKSGLGQSLVGFVLVALATSLPELSAAIGAARQRLYAMAISDILGTNLINVGLVFLADILDSGEPIFNRVDRFAAAGALLCVMLTGVFMAGLSERRDKAWMRMGYDSIIVAVLYVAGIALLYTMRPV</sequence>
<feature type="domain" description="Sodium/calcium exchanger membrane region" evidence="6">
    <location>
        <begin position="208"/>
        <end position="347"/>
    </location>
</feature>
<name>A0AAW9RQU4_9HYPH</name>
<dbReference type="GO" id="GO:0055085">
    <property type="term" value="P:transmembrane transport"/>
    <property type="evidence" value="ECO:0007669"/>
    <property type="project" value="InterPro"/>
</dbReference>
<evidence type="ECO:0000256" key="1">
    <source>
        <dbReference type="ARBA" id="ARBA00004141"/>
    </source>
</evidence>
<evidence type="ECO:0000259" key="6">
    <source>
        <dbReference type="Pfam" id="PF01699"/>
    </source>
</evidence>
<feature type="transmembrane region" description="Helical" evidence="5">
    <location>
        <begin position="330"/>
        <end position="350"/>
    </location>
</feature>
<feature type="transmembrane region" description="Helical" evidence="5">
    <location>
        <begin position="47"/>
        <end position="71"/>
    </location>
</feature>
<accession>A0AAW9RQU4</accession>
<feature type="transmembrane region" description="Helical" evidence="5">
    <location>
        <begin position="136"/>
        <end position="159"/>
    </location>
</feature>
<evidence type="ECO:0000313" key="7">
    <source>
        <dbReference type="EMBL" id="MEJ8570468.1"/>
    </source>
</evidence>
<feature type="transmembrane region" description="Helical" evidence="5">
    <location>
        <begin position="231"/>
        <end position="250"/>
    </location>
</feature>
<comment type="caution">
    <text evidence="7">The sequence shown here is derived from an EMBL/GenBank/DDBJ whole genome shotgun (WGS) entry which is preliminary data.</text>
</comment>
<feature type="transmembrane region" description="Helical" evidence="5">
    <location>
        <begin position="77"/>
        <end position="99"/>
    </location>
</feature>
<feature type="transmembrane region" description="Helical" evidence="5">
    <location>
        <begin position="200"/>
        <end position="219"/>
    </location>
</feature>
<dbReference type="InterPro" id="IPR004837">
    <property type="entry name" value="NaCa_Exmemb"/>
</dbReference>
<evidence type="ECO:0000256" key="4">
    <source>
        <dbReference type="ARBA" id="ARBA00023136"/>
    </source>
</evidence>
<keyword evidence="8" id="KW-1185">Reference proteome</keyword>
<dbReference type="AlphaFoldDB" id="A0AAW9RQU4"/>
<comment type="subcellular location">
    <subcellularLocation>
        <location evidence="1">Membrane</location>
        <topology evidence="1">Multi-pass membrane protein</topology>
    </subcellularLocation>
</comment>
<reference evidence="7 8" key="1">
    <citation type="submission" date="2024-02" db="EMBL/GenBank/DDBJ databases">
        <title>Genome analysis and characterization of Microbaculum marinisediminis sp. nov., isolated from marine sediment.</title>
        <authorList>
            <person name="Du Z.-J."/>
            <person name="Ye Y.-Q."/>
            <person name="Zhang Z.-R."/>
            <person name="Yuan S.-M."/>
            <person name="Zhang X.-Y."/>
        </authorList>
    </citation>
    <scope>NUCLEOTIDE SEQUENCE [LARGE SCALE GENOMIC DNA]</scope>
    <source>
        <strain evidence="7 8">SDUM1044001</strain>
    </source>
</reference>
<dbReference type="GO" id="GO:0016020">
    <property type="term" value="C:membrane"/>
    <property type="evidence" value="ECO:0007669"/>
    <property type="project" value="UniProtKB-SubCell"/>
</dbReference>
<feature type="transmembrane region" description="Helical" evidence="5">
    <location>
        <begin position="6"/>
        <end position="26"/>
    </location>
</feature>